<dbReference type="PRINTS" id="PR00702">
    <property type="entry name" value="ACRIFLAVINRP"/>
</dbReference>
<keyword evidence="3" id="KW-1003">Cell membrane</keyword>
<dbReference type="PANTHER" id="PTHR32063:SF34">
    <property type="entry name" value="MULTIDRUG RESISTANCE PROTEIN MDTC"/>
    <property type="match status" value="1"/>
</dbReference>
<feature type="transmembrane region" description="Helical" evidence="8">
    <location>
        <begin position="993"/>
        <end position="1019"/>
    </location>
</feature>
<organism evidence="9 10">
    <name type="scientific">Methyloradius palustris</name>
    <dbReference type="NCBI Taxonomy" id="2778876"/>
    <lineage>
        <taxon>Bacteria</taxon>
        <taxon>Pseudomonadati</taxon>
        <taxon>Pseudomonadota</taxon>
        <taxon>Betaproteobacteria</taxon>
        <taxon>Nitrosomonadales</taxon>
        <taxon>Methylophilaceae</taxon>
        <taxon>Methyloradius</taxon>
    </lineage>
</organism>
<evidence type="ECO:0000256" key="3">
    <source>
        <dbReference type="ARBA" id="ARBA00022475"/>
    </source>
</evidence>
<dbReference type="Pfam" id="PF00873">
    <property type="entry name" value="ACR_tran"/>
    <property type="match status" value="1"/>
</dbReference>
<dbReference type="Gene3D" id="3.30.70.1440">
    <property type="entry name" value="Multidrug efflux transporter AcrB pore domain"/>
    <property type="match status" value="1"/>
</dbReference>
<dbReference type="Gene3D" id="3.30.70.1430">
    <property type="entry name" value="Multidrug efflux transporter AcrB pore domain"/>
    <property type="match status" value="2"/>
</dbReference>
<proteinExistence type="predicted"/>
<dbReference type="FunFam" id="1.20.1640.10:FF:000001">
    <property type="entry name" value="Efflux pump membrane transporter"/>
    <property type="match status" value="1"/>
</dbReference>
<dbReference type="Gene3D" id="1.20.1640.10">
    <property type="entry name" value="Multidrug efflux transporter AcrB transmembrane domain"/>
    <property type="match status" value="2"/>
</dbReference>
<evidence type="ECO:0000256" key="7">
    <source>
        <dbReference type="ARBA" id="ARBA00023136"/>
    </source>
</evidence>
<feature type="transmembrane region" description="Helical" evidence="8">
    <location>
        <begin position="533"/>
        <end position="554"/>
    </location>
</feature>
<dbReference type="Gene3D" id="3.30.2090.10">
    <property type="entry name" value="Multidrug efflux transporter AcrB TolC docking domain, DN and DC subdomains"/>
    <property type="match status" value="2"/>
</dbReference>
<gene>
    <name evidence="9" type="primary">mdtC</name>
    <name evidence="9" type="ORF">ZMTM_07950</name>
</gene>
<keyword evidence="2" id="KW-0813">Transport</keyword>
<evidence type="ECO:0000256" key="5">
    <source>
        <dbReference type="ARBA" id="ARBA00022692"/>
    </source>
</evidence>
<feature type="transmembrane region" description="Helical" evidence="8">
    <location>
        <begin position="360"/>
        <end position="384"/>
    </location>
</feature>
<dbReference type="RefSeq" id="WP_221765058.1">
    <property type="nucleotide sequence ID" value="NZ_AP024110.1"/>
</dbReference>
<feature type="transmembrane region" description="Helical" evidence="8">
    <location>
        <begin position="864"/>
        <end position="882"/>
    </location>
</feature>
<keyword evidence="7 8" id="KW-0472">Membrane</keyword>
<sequence length="1040" mass="112592">MNISRIFIERPIATTLLTLGITLAGILAYTKLPVASLPQIDIPTVFVQAQLAGASPETMASTVATPLERALGRISGITEMTSNSTLGSSRIIMQFDLSRSVNSAAREVQAAINAARTLLPTSLNRNPTYRKVNPADTPIMDLALTSDTMNMGQLYDVADSILAQKFSQVEGIGQVDVDGGSQPSVRIELNPLALAHYGIDTETVRAAVVATNANRPKGFIEDDERHWQIGANDQAKTAAEYQGLIITVRDGVVVRLSDIALVRDSVQDVRNFGSANGKPAVLLHLRREPGANVVETIDRVKALLPQLRASIPSAIDLTVMLDRTPSIRASLHHIEFTLVLSIGLVIAVVFLFLRNARATLIPAVAVPVSLIGTFVAMYFCGFSLDNLSLMALTVATGFVVDDAIVVLENVSRHLEKGETAIEAALKGTREVASTVVSMSISLVAVFIPILMMGGLVGRLLREFAVTMSVAVLISLVISLTTTPMMCAIFLKKAPIENDTDKKSQNRLYQWLEDGFEALLKVYKRSLAVVLRHGYITLFILLAVVCLNVYLYVVIPKGFFPQQDSGRISGNIVADQATSYQAMKGKLDQYIDIVKNDPAVEAFTAGIGGGQRNTGRMLIALKPRADRDVNGDEFIARIRKKTAKITGAKLMLQSEQDIRVGGRAGNAQYQYTLQADQLTVLRTWEKRIKEALSDAPELLDVNSDSQDKGLQTTLTIDRDAASKLGITMAQIDSTLNNLFGQRQVSTIYNPLNQYKVVMEAAPQYWQSPETLRNVQIMVTQSDGTVSQVPLMAIAKFGPNNAALAVNHQGQFAASTITFNLAEGGSLSTAAKVINDTMARIGVPNSVHGSFQGTAKVFEESLKGQVWLILAAILTIYIVLGILYESYIHPITILSTLPSAGVGALLALLLFKIEFNIMAMIGVLLLVGIVKKNAIMMIDFAIDAERSRGLSPRDAIFEACQLRFRPIMMTTMAALLGALPLAFGFGEGFELRQPLGVAIVGGLIFSQLLTLYTTPVMYLALDSFTRRPNATGTAVSPKPQLT</sequence>
<evidence type="ECO:0000256" key="1">
    <source>
        <dbReference type="ARBA" id="ARBA00004429"/>
    </source>
</evidence>
<dbReference type="Gene3D" id="3.30.70.1320">
    <property type="entry name" value="Multidrug efflux transporter AcrB pore domain like"/>
    <property type="match status" value="1"/>
</dbReference>
<feature type="transmembrane region" description="Helical" evidence="8">
    <location>
        <begin position="463"/>
        <end position="490"/>
    </location>
</feature>
<feature type="transmembrane region" description="Helical" evidence="8">
    <location>
        <begin position="960"/>
        <end position="981"/>
    </location>
</feature>
<evidence type="ECO:0000313" key="10">
    <source>
        <dbReference type="Proteomes" id="UP000826722"/>
    </source>
</evidence>
<feature type="transmembrane region" description="Helical" evidence="8">
    <location>
        <begin position="336"/>
        <end position="353"/>
    </location>
</feature>
<protein>
    <submittedName>
        <fullName evidence="9">Multidrug resistance protein MdtC</fullName>
    </submittedName>
</protein>
<dbReference type="KEGG" id="mpau:ZMTM_07950"/>
<keyword evidence="4" id="KW-0997">Cell inner membrane</keyword>
<dbReference type="InterPro" id="IPR027463">
    <property type="entry name" value="AcrB_DN_DC_subdom"/>
</dbReference>
<dbReference type="AlphaFoldDB" id="A0A8D5JQJ1"/>
<comment type="subcellular location">
    <subcellularLocation>
        <location evidence="1">Cell inner membrane</location>
        <topology evidence="1">Multi-pass membrane protein</topology>
    </subcellularLocation>
</comment>
<dbReference type="NCBIfam" id="NF033617">
    <property type="entry name" value="RND_permease_2"/>
    <property type="match status" value="1"/>
</dbReference>
<dbReference type="EMBL" id="AP024110">
    <property type="protein sequence ID" value="BCM24536.1"/>
    <property type="molecule type" value="Genomic_DNA"/>
</dbReference>
<dbReference type="SUPFAM" id="SSF82693">
    <property type="entry name" value="Multidrug efflux transporter AcrB pore domain, PN1, PN2, PC1 and PC2 subdomains"/>
    <property type="match status" value="4"/>
</dbReference>
<evidence type="ECO:0000256" key="4">
    <source>
        <dbReference type="ARBA" id="ARBA00022519"/>
    </source>
</evidence>
<dbReference type="SUPFAM" id="SSF82714">
    <property type="entry name" value="Multidrug efflux transporter AcrB TolC docking domain, DN and DC subdomains"/>
    <property type="match status" value="2"/>
</dbReference>
<accession>A0A8D5JQJ1</accession>
<evidence type="ECO:0000256" key="2">
    <source>
        <dbReference type="ARBA" id="ARBA00022448"/>
    </source>
</evidence>
<dbReference type="GO" id="GO:0005886">
    <property type="term" value="C:plasma membrane"/>
    <property type="evidence" value="ECO:0007669"/>
    <property type="project" value="UniProtKB-SubCell"/>
</dbReference>
<evidence type="ECO:0000313" key="9">
    <source>
        <dbReference type="EMBL" id="BCM24536.1"/>
    </source>
</evidence>
<keyword evidence="10" id="KW-1185">Reference proteome</keyword>
<dbReference type="SUPFAM" id="SSF82866">
    <property type="entry name" value="Multidrug efflux transporter AcrB transmembrane domain"/>
    <property type="match status" value="2"/>
</dbReference>
<dbReference type="GO" id="GO:0042910">
    <property type="term" value="F:xenobiotic transmembrane transporter activity"/>
    <property type="evidence" value="ECO:0007669"/>
    <property type="project" value="TreeGrafter"/>
</dbReference>
<feature type="transmembrane region" description="Helical" evidence="8">
    <location>
        <begin position="431"/>
        <end position="451"/>
    </location>
</feature>
<dbReference type="FunFam" id="3.30.70.1430:FF:000001">
    <property type="entry name" value="Efflux pump membrane transporter"/>
    <property type="match status" value="1"/>
</dbReference>
<evidence type="ECO:0000256" key="8">
    <source>
        <dbReference type="SAM" id="Phobius"/>
    </source>
</evidence>
<keyword evidence="6 8" id="KW-1133">Transmembrane helix</keyword>
<dbReference type="InterPro" id="IPR001036">
    <property type="entry name" value="Acrflvin-R"/>
</dbReference>
<dbReference type="Proteomes" id="UP000826722">
    <property type="component" value="Chromosome"/>
</dbReference>
<reference evidence="9" key="1">
    <citation type="journal article" date="2021" name="Arch. Microbiol.">
        <title>Methyloradius palustris gen. nov., sp. nov., a methanol-oxidizing bacterium isolated from snow.</title>
        <authorList>
            <person name="Miyadera T."/>
            <person name="Kojima H."/>
            <person name="Fukui M."/>
        </authorList>
    </citation>
    <scope>NUCLEOTIDE SEQUENCE</scope>
    <source>
        <strain evidence="9">Zm11</strain>
    </source>
</reference>
<name>A0A8D5JQJ1_9PROT</name>
<evidence type="ECO:0000256" key="6">
    <source>
        <dbReference type="ARBA" id="ARBA00022989"/>
    </source>
</evidence>
<dbReference type="PANTHER" id="PTHR32063">
    <property type="match status" value="1"/>
</dbReference>
<feature type="transmembrane region" description="Helical" evidence="8">
    <location>
        <begin position="915"/>
        <end position="940"/>
    </location>
</feature>
<keyword evidence="5 8" id="KW-0812">Transmembrane</keyword>